<organism evidence="6 7">
    <name type="scientific">Mugilogobius chulae</name>
    <name type="common">yellowstripe goby</name>
    <dbReference type="NCBI Taxonomy" id="88201"/>
    <lineage>
        <taxon>Eukaryota</taxon>
        <taxon>Metazoa</taxon>
        <taxon>Chordata</taxon>
        <taxon>Craniata</taxon>
        <taxon>Vertebrata</taxon>
        <taxon>Euteleostomi</taxon>
        <taxon>Actinopterygii</taxon>
        <taxon>Neopterygii</taxon>
        <taxon>Teleostei</taxon>
        <taxon>Neoteleostei</taxon>
        <taxon>Acanthomorphata</taxon>
        <taxon>Gobiaria</taxon>
        <taxon>Gobiiformes</taxon>
        <taxon>Gobioidei</taxon>
        <taxon>Gobiidae</taxon>
        <taxon>Gobionellinae</taxon>
        <taxon>Mugilogobius</taxon>
    </lineage>
</organism>
<feature type="domain" description="SH3" evidence="4">
    <location>
        <begin position="265"/>
        <end position="327"/>
    </location>
</feature>
<dbReference type="InterPro" id="IPR036871">
    <property type="entry name" value="PX_dom_sf"/>
</dbReference>
<dbReference type="CDD" id="cd12024">
    <property type="entry name" value="SH3_NoxO1_2"/>
    <property type="match status" value="1"/>
</dbReference>
<evidence type="ECO:0000256" key="3">
    <source>
        <dbReference type="SAM" id="MobiDB-lite"/>
    </source>
</evidence>
<protein>
    <recommendedName>
        <fullName evidence="8">NADPH oxidase organizer 1</fullName>
    </recommendedName>
</protein>
<dbReference type="InterPro" id="IPR001452">
    <property type="entry name" value="SH3_domain"/>
</dbReference>
<dbReference type="SUPFAM" id="SSF50044">
    <property type="entry name" value="SH3-domain"/>
    <property type="match status" value="2"/>
</dbReference>
<feature type="domain" description="PX" evidence="5">
    <location>
        <begin position="114"/>
        <end position="239"/>
    </location>
</feature>
<feature type="compositionally biased region" description="Low complexity" evidence="3">
    <location>
        <begin position="447"/>
        <end position="487"/>
    </location>
</feature>
<dbReference type="GO" id="GO:0035091">
    <property type="term" value="F:phosphatidylinositol binding"/>
    <property type="evidence" value="ECO:0007669"/>
    <property type="project" value="InterPro"/>
</dbReference>
<evidence type="ECO:0000259" key="4">
    <source>
        <dbReference type="PROSITE" id="PS50002"/>
    </source>
</evidence>
<keyword evidence="1 2" id="KW-0728">SH3 domain</keyword>
<dbReference type="GO" id="GO:0005737">
    <property type="term" value="C:cytoplasm"/>
    <property type="evidence" value="ECO:0007669"/>
    <property type="project" value="TreeGrafter"/>
</dbReference>
<accession>A0AAW0P844</accession>
<keyword evidence="7" id="KW-1185">Reference proteome</keyword>
<evidence type="ECO:0000256" key="1">
    <source>
        <dbReference type="ARBA" id="ARBA00022443"/>
    </source>
</evidence>
<comment type="caution">
    <text evidence="6">The sequence shown here is derived from an EMBL/GenBank/DDBJ whole genome shotgun (WGS) entry which is preliminary data.</text>
</comment>
<dbReference type="PANTHER" id="PTHR15706">
    <property type="entry name" value="SH3 MULTIPLE DOMAIN"/>
    <property type="match status" value="1"/>
</dbReference>
<dbReference type="SMART" id="SM00326">
    <property type="entry name" value="SH3"/>
    <property type="match status" value="2"/>
</dbReference>
<dbReference type="InterPro" id="IPR035758">
    <property type="entry name" value="NoxO1_SH3_2"/>
</dbReference>
<reference evidence="7" key="1">
    <citation type="submission" date="2024-04" db="EMBL/GenBank/DDBJ databases">
        <title>Salinicola lusitanus LLJ914,a marine bacterium isolated from the Okinawa Trough.</title>
        <authorList>
            <person name="Li J."/>
        </authorList>
    </citation>
    <scope>NUCLEOTIDE SEQUENCE [LARGE SCALE GENOMIC DNA]</scope>
</reference>
<dbReference type="Pfam" id="PF00787">
    <property type="entry name" value="PX"/>
    <property type="match status" value="1"/>
</dbReference>
<dbReference type="Proteomes" id="UP001460270">
    <property type="component" value="Unassembled WGS sequence"/>
</dbReference>
<dbReference type="Gene3D" id="3.30.1520.10">
    <property type="entry name" value="Phox-like domain"/>
    <property type="match status" value="1"/>
</dbReference>
<dbReference type="FunFam" id="2.30.30.40:FF:000233">
    <property type="entry name" value="NADPH oxidase organizer 1"/>
    <property type="match status" value="1"/>
</dbReference>
<dbReference type="PANTHER" id="PTHR15706:SF10">
    <property type="entry name" value="NADPH OXIDASE ORGANIZER 1"/>
    <property type="match status" value="1"/>
</dbReference>
<dbReference type="InterPro" id="IPR036028">
    <property type="entry name" value="SH3-like_dom_sf"/>
</dbReference>
<evidence type="ECO:0000313" key="7">
    <source>
        <dbReference type="Proteomes" id="UP001460270"/>
    </source>
</evidence>
<feature type="compositionally biased region" description="Low complexity" evidence="3">
    <location>
        <begin position="494"/>
        <end position="520"/>
    </location>
</feature>
<feature type="domain" description="SH3" evidence="4">
    <location>
        <begin position="337"/>
        <end position="396"/>
    </location>
</feature>
<dbReference type="GO" id="GO:0042554">
    <property type="term" value="P:superoxide anion generation"/>
    <property type="evidence" value="ECO:0007669"/>
    <property type="project" value="TreeGrafter"/>
</dbReference>
<evidence type="ECO:0008006" key="8">
    <source>
        <dbReference type="Google" id="ProtNLM"/>
    </source>
</evidence>
<dbReference type="PROSITE" id="PS50002">
    <property type="entry name" value="SH3"/>
    <property type="match status" value="2"/>
</dbReference>
<evidence type="ECO:0000256" key="2">
    <source>
        <dbReference type="PROSITE-ProRule" id="PRU00192"/>
    </source>
</evidence>
<dbReference type="InterPro" id="IPR051228">
    <property type="entry name" value="NADPH_Oxidase/PX-Domain"/>
</dbReference>
<feature type="compositionally biased region" description="Basic and acidic residues" evidence="3">
    <location>
        <begin position="431"/>
        <end position="440"/>
    </location>
</feature>
<dbReference type="InterPro" id="IPR001683">
    <property type="entry name" value="PX_dom"/>
</dbReference>
<proteinExistence type="predicted"/>
<gene>
    <name evidence="6" type="ORF">WMY93_010254</name>
</gene>
<dbReference type="Gene3D" id="2.30.30.40">
    <property type="entry name" value="SH3 Domains"/>
    <property type="match status" value="2"/>
</dbReference>
<dbReference type="Pfam" id="PF00018">
    <property type="entry name" value="SH3_1"/>
    <property type="match status" value="1"/>
</dbReference>
<evidence type="ECO:0000259" key="5">
    <source>
        <dbReference type="PROSITE" id="PS50195"/>
    </source>
</evidence>
<sequence>MPDCLPCSGCANLCLQASSGAAPKFHQLCIPPSPWRTHDATNSPNALVSTPPAFFLRRTWDSASSKVPIYSRSLRTDQYGEPARLTLGQKFKKSLAWTPPPAKASAPTYTMAQQRFVLNARVIGSVRRDSPKLKMFMLSVMWSDQGEVIVYRSFQDFRKFHRQLKKRFPLFNPLRRKDRLIPKFNGQARKTNLQQKGSKRSIRRMRFLENYCSQLLKCDESVTRSSEVPSSSHQKNMTCNKTLPKTVNGGSVKGHQPVANVTHPFITQTYRCVAPYETKDTKNRAFKVAADEKLDVLIKDPAGWWLVENEEKRVAWFPAPYLELLEEEDENDATFSTGGSLYIAVRNYSTQKTDEMPVNIGSVVEVLRKSDDGWWLIRYNGKSGYIPSMYLQPYNNPRAGLCSLQTKLLSSTLNLASMRPRPPSPPGWSQRHQEPSDTRLRRSSNTSHVSSMSDFSSESEPSSGEEGLQLVLQPVPLQPDLQPVLQPAPRRRGSSSSSSTFSSLGSKNSSESSAQAPESQRGPKPMRS</sequence>
<evidence type="ECO:0000313" key="6">
    <source>
        <dbReference type="EMBL" id="KAK7918970.1"/>
    </source>
</evidence>
<dbReference type="AlphaFoldDB" id="A0AAW0P844"/>
<dbReference type="FunFam" id="2.30.30.40:FF:000219">
    <property type="entry name" value="NADPH oxidase organizer 1"/>
    <property type="match status" value="1"/>
</dbReference>
<dbReference type="PROSITE" id="PS50195">
    <property type="entry name" value="PX"/>
    <property type="match status" value="1"/>
</dbReference>
<feature type="region of interest" description="Disordered" evidence="3">
    <location>
        <begin position="416"/>
        <end position="528"/>
    </location>
</feature>
<dbReference type="SUPFAM" id="SSF64268">
    <property type="entry name" value="PX domain"/>
    <property type="match status" value="1"/>
</dbReference>
<name>A0AAW0P844_9GOBI</name>
<dbReference type="GO" id="GO:0016176">
    <property type="term" value="F:superoxide-generating NADPH oxidase activator activity"/>
    <property type="evidence" value="ECO:0007669"/>
    <property type="project" value="TreeGrafter"/>
</dbReference>
<dbReference type="EMBL" id="JBBPFD010000007">
    <property type="protein sequence ID" value="KAK7918970.1"/>
    <property type="molecule type" value="Genomic_DNA"/>
</dbReference>